<dbReference type="AlphaFoldDB" id="A0A1M6TJC0"/>
<evidence type="ECO:0000259" key="1">
    <source>
        <dbReference type="Pfam" id="PF13088"/>
    </source>
</evidence>
<name>A0A1M6TJC0_SELRU</name>
<dbReference type="InterPro" id="IPR011040">
    <property type="entry name" value="Sialidase"/>
</dbReference>
<gene>
    <name evidence="2" type="ORF">SAMN05216582_1086</name>
</gene>
<accession>A0A1M6TJC0</accession>
<dbReference type="SUPFAM" id="SSF50939">
    <property type="entry name" value="Sialidases"/>
    <property type="match status" value="1"/>
</dbReference>
<dbReference type="Proteomes" id="UP000184263">
    <property type="component" value="Unassembled WGS sequence"/>
</dbReference>
<sequence>MTMNFDGKLRYDQEHDWQEAYLPSECPQNHASNLLELSNGDLLCVWFSGTQEGVSDISIFMSRLPQGSGQWLKPEQLSHDAERSEQNPVLFESPEGEVWLLYTAQKYGNQDTAFVRYRVSQDGGYTWSEIRTLISEPGTFIRQPITVLQDGSWALPIFHCATRPGENWVGDYDTSAVCISHDKGKTWQEVSVPESVGCVHMCINVVRDGSLVALYRSRWADHIYRSTSADGYNWSEPEPISLPNNNSSIQATTLQDGRMAMVFNNICASDSSDRRASLYDEIETGRVDDAERNSNSQVQVDKLGRHAIWGTPRAPMAIALSEDNGKTWPIISYLQEGDGSCMSNNSREKKNREFSYPSIKQGRNGDIHVTFTYFRQTIKYVRIAEDWLLKHRIS</sequence>
<dbReference type="EMBL" id="FRBC01000008">
    <property type="protein sequence ID" value="SHK56999.1"/>
    <property type="molecule type" value="Genomic_DNA"/>
</dbReference>
<dbReference type="RefSeq" id="WP_073088851.1">
    <property type="nucleotide sequence ID" value="NZ_FRBC01000008.1"/>
</dbReference>
<dbReference type="Pfam" id="PF13088">
    <property type="entry name" value="BNR_2"/>
    <property type="match status" value="1"/>
</dbReference>
<evidence type="ECO:0000313" key="3">
    <source>
        <dbReference type="Proteomes" id="UP000184263"/>
    </source>
</evidence>
<reference evidence="2 3" key="1">
    <citation type="submission" date="2016-11" db="EMBL/GenBank/DDBJ databases">
        <authorList>
            <person name="Jaros S."/>
            <person name="Januszkiewicz K."/>
            <person name="Wedrychowicz H."/>
        </authorList>
    </citation>
    <scope>NUCLEOTIDE SEQUENCE [LARGE SCALE GENOMIC DNA]</scope>
    <source>
        <strain evidence="2 3">HD4</strain>
    </source>
</reference>
<protein>
    <submittedName>
        <fullName evidence="2">Predicted neuraminidase (Sialidase)</fullName>
    </submittedName>
</protein>
<dbReference type="Gene3D" id="2.120.10.10">
    <property type="match status" value="1"/>
</dbReference>
<organism evidence="2 3">
    <name type="scientific">Selenomonas ruminantium</name>
    <dbReference type="NCBI Taxonomy" id="971"/>
    <lineage>
        <taxon>Bacteria</taxon>
        <taxon>Bacillati</taxon>
        <taxon>Bacillota</taxon>
        <taxon>Negativicutes</taxon>
        <taxon>Selenomonadales</taxon>
        <taxon>Selenomonadaceae</taxon>
        <taxon>Selenomonas</taxon>
    </lineage>
</organism>
<evidence type="ECO:0000313" key="2">
    <source>
        <dbReference type="EMBL" id="SHK56999.1"/>
    </source>
</evidence>
<dbReference type="InterPro" id="IPR036278">
    <property type="entry name" value="Sialidase_sf"/>
</dbReference>
<dbReference type="PANTHER" id="PTHR43752:SF2">
    <property type="entry name" value="BNR_ASP-BOX REPEAT FAMILY PROTEIN"/>
    <property type="match status" value="1"/>
</dbReference>
<dbReference type="OrthoDB" id="41724at2"/>
<feature type="domain" description="Sialidase" evidence="1">
    <location>
        <begin position="40"/>
        <end position="369"/>
    </location>
</feature>
<proteinExistence type="predicted"/>
<dbReference type="PANTHER" id="PTHR43752">
    <property type="entry name" value="BNR/ASP-BOX REPEAT FAMILY PROTEIN"/>
    <property type="match status" value="1"/>
</dbReference>
<dbReference type="CDD" id="cd15482">
    <property type="entry name" value="Sialidase_non-viral"/>
    <property type="match status" value="1"/>
</dbReference>